<comment type="caution">
    <text evidence="2">The sequence shown here is derived from an EMBL/GenBank/DDBJ whole genome shotgun (WGS) entry which is preliminary data.</text>
</comment>
<reference evidence="2 3" key="1">
    <citation type="submission" date="2024-11" db="EMBL/GenBank/DDBJ databases">
        <title>Adaptive evolution of stress response genes in parasites aligns with host niche diversity.</title>
        <authorList>
            <person name="Hahn C."/>
            <person name="Resl P."/>
        </authorList>
    </citation>
    <scope>NUCLEOTIDE SEQUENCE [LARGE SCALE GENOMIC DNA]</scope>
    <source>
        <strain evidence="2">EGGRZ-B1_66</strain>
        <tissue evidence="2">Body</tissue>
    </source>
</reference>
<dbReference type="EMBL" id="JBJKFK010000001">
    <property type="protein sequence ID" value="KAL3321295.1"/>
    <property type="molecule type" value="Genomic_DNA"/>
</dbReference>
<evidence type="ECO:0000313" key="3">
    <source>
        <dbReference type="Proteomes" id="UP001626550"/>
    </source>
</evidence>
<evidence type="ECO:0000259" key="1">
    <source>
        <dbReference type="Pfam" id="PF17908"/>
    </source>
</evidence>
<gene>
    <name evidence="2" type="primary">APAF1_2</name>
    <name evidence="2" type="ORF">Ciccas_000002</name>
</gene>
<dbReference type="AlphaFoldDB" id="A0ABD2QP44"/>
<name>A0ABD2QP44_9PLAT</name>
<dbReference type="Gene3D" id="1.25.40.370">
    <property type="match status" value="1"/>
</dbReference>
<sequence>MIEPSLAMLTDEQRRFLEHWVIFPSLVYLPKEVLAVYLELNADKVDDLVRDFERFSLLDRVFEDGHQYTYRLHGLLLDALRIKLSTTKQEELHGKFFDTYERRFGRKSWSQLAKIKGHRHFWVYAPWHLLRAERLNQVLQIFLDLQFLQARLVSIGSSSVIVDFREFRHVFIQKNRLQEW</sequence>
<feature type="domain" description="APAF-1 helical" evidence="1">
    <location>
        <begin position="90"/>
        <end position="176"/>
    </location>
</feature>
<dbReference type="Gene3D" id="1.10.10.10">
    <property type="entry name" value="Winged helix-like DNA-binding domain superfamily/Winged helix DNA-binding domain"/>
    <property type="match status" value="1"/>
</dbReference>
<organism evidence="2 3">
    <name type="scientific">Cichlidogyrus casuarinus</name>
    <dbReference type="NCBI Taxonomy" id="1844966"/>
    <lineage>
        <taxon>Eukaryota</taxon>
        <taxon>Metazoa</taxon>
        <taxon>Spiralia</taxon>
        <taxon>Lophotrochozoa</taxon>
        <taxon>Platyhelminthes</taxon>
        <taxon>Monogenea</taxon>
        <taxon>Monopisthocotylea</taxon>
        <taxon>Dactylogyridea</taxon>
        <taxon>Ancyrocephalidae</taxon>
        <taxon>Cichlidogyrus</taxon>
    </lineage>
</organism>
<dbReference type="Pfam" id="PF17908">
    <property type="entry name" value="APAF1_C"/>
    <property type="match status" value="1"/>
</dbReference>
<evidence type="ECO:0000313" key="2">
    <source>
        <dbReference type="EMBL" id="KAL3321295.1"/>
    </source>
</evidence>
<keyword evidence="3" id="KW-1185">Reference proteome</keyword>
<dbReference type="Proteomes" id="UP001626550">
    <property type="component" value="Unassembled WGS sequence"/>
</dbReference>
<dbReference type="InterPro" id="IPR036388">
    <property type="entry name" value="WH-like_DNA-bd_sf"/>
</dbReference>
<protein>
    <submittedName>
        <fullName evidence="2">WD repeat domain</fullName>
    </submittedName>
</protein>
<proteinExistence type="predicted"/>
<accession>A0ABD2QP44</accession>
<dbReference type="InterPro" id="IPR041452">
    <property type="entry name" value="APAF1_C"/>
</dbReference>